<protein>
    <submittedName>
        <fullName evidence="1">Uncharacterized protein</fullName>
    </submittedName>
</protein>
<accession>A0A644ZIW0</accession>
<dbReference type="EMBL" id="VSSQ01009136">
    <property type="protein sequence ID" value="MPM40812.1"/>
    <property type="molecule type" value="Genomic_DNA"/>
</dbReference>
<name>A0A644ZIW0_9ZZZZ</name>
<evidence type="ECO:0000313" key="1">
    <source>
        <dbReference type="EMBL" id="MPM40812.1"/>
    </source>
</evidence>
<comment type="caution">
    <text evidence="1">The sequence shown here is derived from an EMBL/GenBank/DDBJ whole genome shotgun (WGS) entry which is preliminary data.</text>
</comment>
<organism evidence="1">
    <name type="scientific">bioreactor metagenome</name>
    <dbReference type="NCBI Taxonomy" id="1076179"/>
    <lineage>
        <taxon>unclassified sequences</taxon>
        <taxon>metagenomes</taxon>
        <taxon>ecological metagenomes</taxon>
    </lineage>
</organism>
<sequence>MLVGIDEQQIVGLPARQLQRLVAVVGKILPRTLMQLARQITHEVADHLLRAVAGAGIDDHPAIDPRLHARQAAFDHMRLVLDDHVQADGGLGSRGHGECIKMYTWNQCNSMSCSHRTPMRSISLSPP</sequence>
<dbReference type="AlphaFoldDB" id="A0A644ZIW0"/>
<proteinExistence type="predicted"/>
<gene>
    <name evidence="1" type="ORF">SDC9_87460</name>
</gene>
<reference evidence="1" key="1">
    <citation type="submission" date="2019-08" db="EMBL/GenBank/DDBJ databases">
        <authorList>
            <person name="Kucharzyk K."/>
            <person name="Murdoch R.W."/>
            <person name="Higgins S."/>
            <person name="Loffler F."/>
        </authorList>
    </citation>
    <scope>NUCLEOTIDE SEQUENCE</scope>
</reference>